<dbReference type="EMBL" id="MNAD01001518">
    <property type="protein sequence ID" value="OJT04799.1"/>
    <property type="molecule type" value="Genomic_DNA"/>
</dbReference>
<protein>
    <submittedName>
        <fullName evidence="2">Uncharacterized protein</fullName>
    </submittedName>
</protein>
<evidence type="ECO:0000313" key="2">
    <source>
        <dbReference type="EMBL" id="OJT04799.1"/>
    </source>
</evidence>
<organism evidence="2 3">
    <name type="scientific">Trametes pubescens</name>
    <name type="common">White-rot fungus</name>
    <dbReference type="NCBI Taxonomy" id="154538"/>
    <lineage>
        <taxon>Eukaryota</taxon>
        <taxon>Fungi</taxon>
        <taxon>Dikarya</taxon>
        <taxon>Basidiomycota</taxon>
        <taxon>Agaricomycotina</taxon>
        <taxon>Agaricomycetes</taxon>
        <taxon>Polyporales</taxon>
        <taxon>Polyporaceae</taxon>
        <taxon>Trametes</taxon>
    </lineage>
</organism>
<reference evidence="2 3" key="1">
    <citation type="submission" date="2016-10" db="EMBL/GenBank/DDBJ databases">
        <title>Genome sequence of the basidiomycete white-rot fungus Trametes pubescens.</title>
        <authorList>
            <person name="Makela M.R."/>
            <person name="Granchi Z."/>
            <person name="Peng M."/>
            <person name="De Vries R.P."/>
            <person name="Grigoriev I."/>
            <person name="Riley R."/>
            <person name="Hilden K."/>
        </authorList>
    </citation>
    <scope>NUCLEOTIDE SEQUENCE [LARGE SCALE GENOMIC DNA]</scope>
    <source>
        <strain evidence="2 3">FBCC735</strain>
    </source>
</reference>
<evidence type="ECO:0000256" key="1">
    <source>
        <dbReference type="SAM" id="MobiDB-lite"/>
    </source>
</evidence>
<feature type="region of interest" description="Disordered" evidence="1">
    <location>
        <begin position="1"/>
        <end position="23"/>
    </location>
</feature>
<dbReference type="Proteomes" id="UP000184267">
    <property type="component" value="Unassembled WGS sequence"/>
</dbReference>
<keyword evidence="3" id="KW-1185">Reference proteome</keyword>
<gene>
    <name evidence="2" type="ORF">TRAPUB_4454</name>
</gene>
<accession>A0A1M2VB47</accession>
<name>A0A1M2VB47_TRAPU</name>
<feature type="compositionally biased region" description="Basic residues" evidence="1">
    <location>
        <begin position="11"/>
        <end position="23"/>
    </location>
</feature>
<evidence type="ECO:0000313" key="3">
    <source>
        <dbReference type="Proteomes" id="UP000184267"/>
    </source>
</evidence>
<dbReference type="AlphaFoldDB" id="A0A1M2VB47"/>
<sequence length="66" mass="7791">MPYLFYGPLRPPRHSRPGPKVHRGVFRDRKNLYQNLRRRPLPLAALSWYGRGPLLLSRWGRVRGIA</sequence>
<proteinExistence type="predicted"/>
<comment type="caution">
    <text evidence="2">The sequence shown here is derived from an EMBL/GenBank/DDBJ whole genome shotgun (WGS) entry which is preliminary data.</text>
</comment>